<keyword evidence="6" id="KW-0547">Nucleotide-binding</keyword>
<dbReference type="SUPFAM" id="SSF52172">
    <property type="entry name" value="CheY-like"/>
    <property type="match status" value="1"/>
</dbReference>
<dbReference type="SMART" id="SM00388">
    <property type="entry name" value="HisKA"/>
    <property type="match status" value="1"/>
</dbReference>
<dbReference type="EMBL" id="ACJN02000003">
    <property type="protein sequence ID" value="EFI33634.1"/>
    <property type="molecule type" value="Genomic_DNA"/>
</dbReference>
<feature type="domain" description="Response regulatory" evidence="15">
    <location>
        <begin position="568"/>
        <end position="684"/>
    </location>
</feature>
<dbReference type="InterPro" id="IPR036097">
    <property type="entry name" value="HisK_dim/P_sf"/>
</dbReference>
<dbReference type="FunFam" id="1.10.287.130:FF:000038">
    <property type="entry name" value="Sensory transduction histidine kinase"/>
    <property type="match status" value="1"/>
</dbReference>
<dbReference type="SMART" id="SM00448">
    <property type="entry name" value="REC"/>
    <property type="match status" value="1"/>
</dbReference>
<name>D6SSG8_9BACT</name>
<keyword evidence="10" id="KW-0472">Membrane</keyword>
<dbReference type="Pfam" id="PF00512">
    <property type="entry name" value="HisKA"/>
    <property type="match status" value="1"/>
</dbReference>
<dbReference type="SUPFAM" id="SSF55785">
    <property type="entry name" value="PYP-like sensor domain (PAS domain)"/>
    <property type="match status" value="2"/>
</dbReference>
<dbReference type="AlphaFoldDB" id="D6SSG8"/>
<dbReference type="InterPro" id="IPR004358">
    <property type="entry name" value="Sig_transdc_His_kin-like_C"/>
</dbReference>
<dbReference type="PROSITE" id="PS50109">
    <property type="entry name" value="HIS_KIN"/>
    <property type="match status" value="1"/>
</dbReference>
<evidence type="ECO:0000259" key="16">
    <source>
        <dbReference type="PROSITE" id="PS50112"/>
    </source>
</evidence>
<dbReference type="GO" id="GO:0005886">
    <property type="term" value="C:plasma membrane"/>
    <property type="evidence" value="ECO:0007669"/>
    <property type="project" value="TreeGrafter"/>
</dbReference>
<dbReference type="EC" id="2.7.13.3" evidence="3"/>
<evidence type="ECO:0000313" key="18">
    <source>
        <dbReference type="EMBL" id="EFI33634.1"/>
    </source>
</evidence>
<dbReference type="CDD" id="cd16922">
    <property type="entry name" value="HATPase_EvgS-ArcB-TorS-like"/>
    <property type="match status" value="1"/>
</dbReference>
<dbReference type="SUPFAM" id="SSF47384">
    <property type="entry name" value="Homodimeric domain of signal transducing histidine kinase"/>
    <property type="match status" value="1"/>
</dbReference>
<dbReference type="InterPro" id="IPR000014">
    <property type="entry name" value="PAS"/>
</dbReference>
<keyword evidence="8" id="KW-0067">ATP-binding</keyword>
<feature type="coiled-coil region" evidence="12">
    <location>
        <begin position="275"/>
        <end position="309"/>
    </location>
</feature>
<dbReference type="Gene3D" id="1.10.287.130">
    <property type="match status" value="1"/>
</dbReference>
<dbReference type="RefSeq" id="WP_008870983.1">
    <property type="nucleotide sequence ID" value="NZ_ACJN02000003.1"/>
</dbReference>
<feature type="compositionally biased region" description="Basic and acidic residues" evidence="13">
    <location>
        <begin position="9"/>
        <end position="20"/>
    </location>
</feature>
<dbReference type="SMART" id="SM00086">
    <property type="entry name" value="PAC"/>
    <property type="match status" value="1"/>
</dbReference>
<dbReference type="Gene3D" id="3.30.450.20">
    <property type="entry name" value="PAS domain"/>
    <property type="match status" value="2"/>
</dbReference>
<dbReference type="GO" id="GO:0000155">
    <property type="term" value="F:phosphorelay sensor kinase activity"/>
    <property type="evidence" value="ECO:0007669"/>
    <property type="project" value="InterPro"/>
</dbReference>
<evidence type="ECO:0000256" key="2">
    <source>
        <dbReference type="ARBA" id="ARBA00004370"/>
    </source>
</evidence>
<dbReference type="OrthoDB" id="5436771at2"/>
<accession>D6SSG8</accession>
<dbReference type="SUPFAM" id="SSF55874">
    <property type="entry name" value="ATPase domain of HSP90 chaperone/DNA topoisomerase II/histidine kinase"/>
    <property type="match status" value="1"/>
</dbReference>
<dbReference type="NCBIfam" id="TIGR00229">
    <property type="entry name" value="sensory_box"/>
    <property type="match status" value="1"/>
</dbReference>
<evidence type="ECO:0000259" key="17">
    <source>
        <dbReference type="PROSITE" id="PS50113"/>
    </source>
</evidence>
<dbReference type="InterPro" id="IPR013655">
    <property type="entry name" value="PAS_fold_3"/>
</dbReference>
<dbReference type="Gene3D" id="3.30.565.10">
    <property type="entry name" value="Histidine kinase-like ATPase, C-terminal domain"/>
    <property type="match status" value="1"/>
</dbReference>
<evidence type="ECO:0000256" key="9">
    <source>
        <dbReference type="ARBA" id="ARBA00023012"/>
    </source>
</evidence>
<feature type="region of interest" description="Disordered" evidence="13">
    <location>
        <begin position="1"/>
        <end position="20"/>
    </location>
</feature>
<evidence type="ECO:0000256" key="5">
    <source>
        <dbReference type="ARBA" id="ARBA00022679"/>
    </source>
</evidence>
<dbReference type="GO" id="GO:0009927">
    <property type="term" value="F:histidine phosphotransfer kinase activity"/>
    <property type="evidence" value="ECO:0007669"/>
    <property type="project" value="TreeGrafter"/>
</dbReference>
<dbReference type="Pfam" id="PF08447">
    <property type="entry name" value="PAS_3"/>
    <property type="match status" value="1"/>
</dbReference>
<dbReference type="Gene3D" id="3.40.50.2300">
    <property type="match status" value="1"/>
</dbReference>
<evidence type="ECO:0000256" key="12">
    <source>
        <dbReference type="SAM" id="Coils"/>
    </source>
</evidence>
<dbReference type="SMART" id="SM00387">
    <property type="entry name" value="HATPase_c"/>
    <property type="match status" value="1"/>
</dbReference>
<dbReference type="GO" id="GO:0005524">
    <property type="term" value="F:ATP binding"/>
    <property type="evidence" value="ECO:0007669"/>
    <property type="project" value="UniProtKB-KW"/>
</dbReference>
<dbReference type="InterPro" id="IPR036890">
    <property type="entry name" value="HATPase_C_sf"/>
</dbReference>
<evidence type="ECO:0000256" key="7">
    <source>
        <dbReference type="ARBA" id="ARBA00022777"/>
    </source>
</evidence>
<keyword evidence="4 11" id="KW-0597">Phosphoprotein</keyword>
<keyword evidence="9" id="KW-0902">Two-component regulatory system</keyword>
<dbReference type="Pfam" id="PF08448">
    <property type="entry name" value="PAS_4"/>
    <property type="match status" value="1"/>
</dbReference>
<evidence type="ECO:0000256" key="10">
    <source>
        <dbReference type="ARBA" id="ARBA00023136"/>
    </source>
</evidence>
<evidence type="ECO:0000256" key="13">
    <source>
        <dbReference type="SAM" id="MobiDB-lite"/>
    </source>
</evidence>
<keyword evidence="7 18" id="KW-0418">Kinase</keyword>
<dbReference type="CDD" id="cd00130">
    <property type="entry name" value="PAS"/>
    <property type="match status" value="1"/>
</dbReference>
<dbReference type="InterPro" id="IPR001789">
    <property type="entry name" value="Sig_transdc_resp-reg_receiver"/>
</dbReference>
<feature type="domain" description="Histidine kinase" evidence="14">
    <location>
        <begin position="316"/>
        <end position="542"/>
    </location>
</feature>
<dbReference type="PROSITE" id="PS50113">
    <property type="entry name" value="PAC"/>
    <property type="match status" value="1"/>
</dbReference>
<dbReference type="InterPro" id="IPR005467">
    <property type="entry name" value="His_kinase_dom"/>
</dbReference>
<keyword evidence="12" id="KW-0175">Coiled coil</keyword>
<comment type="caution">
    <text evidence="18">The sequence shown here is derived from an EMBL/GenBank/DDBJ whole genome shotgun (WGS) entry which is preliminary data.</text>
</comment>
<evidence type="ECO:0000256" key="4">
    <source>
        <dbReference type="ARBA" id="ARBA00022553"/>
    </source>
</evidence>
<dbReference type="PANTHER" id="PTHR43047">
    <property type="entry name" value="TWO-COMPONENT HISTIDINE PROTEIN KINASE"/>
    <property type="match status" value="1"/>
</dbReference>
<evidence type="ECO:0000259" key="15">
    <source>
        <dbReference type="PROSITE" id="PS50110"/>
    </source>
</evidence>
<sequence>MKTGNASSSERRCPEKSHDEQSLILQLKNLQHVYHRLLMHMPDGCALLSRQPGSGKEEEFFIQEVNPAFEDMTGAAGQELMGRSTLQALPELATRLNRACMQAMGGTQPVDFQHFLSSQAKYFEVRVFAVGENICMGVFSEVTGRMHFQEALRESREKYRTIADFTYDWEYWLSPQGEFLYISPSCKRVTGYTPEEFKYDPDLFRRIIHPDDLPLLNCLKSCDHELQQESHSETDFRIRTRDGREVWISHSCTPVFSETGEYLGRRGSNRDITDRKVAENRLQEFAVEVETQNLELARARNRAQEASKAKSTFLANMSHEIRTPMNAILGFAQVLEQDPDLTPRQAGHLKTITRSGNHLLRLINDILDMSKIEAGQVQSSPEDFGLVDMLEDMGLMFSSRAEAKGLQFILERDRHLPGNIRADQGMLRQIMVNLLGNAVKFTSSGGVACRVRTEPAQDTGEKDDSRLRLTIEVEDSGPGIQEIDQQKLFEPFQQAEEGIKEGGTGLGLAISRSFARLMGGDIEVSSTKDRGSLFRVHILVETSTGPPRTEKKPERIIQGLQPGTGPVRILIVDDRLDNRSLLQAILEPMGFETRQAENGAHCLEIFQDWPPHAVLMDMRMPVMDGYEAVERVRGLPGGRDCFIMAVTASAFEEDRQEILNTGVDAYLRKPFQNVELLEELGKGLHLQYIYACNDAPGENAAGPHACLAAPGLPGHILEDLSLAVSEGDILVLEKIAGKLHRTDPDAADTLLKMIQNYDYRGIESWLKQVEEQNETQYAEDTDDN</sequence>
<dbReference type="InterPro" id="IPR003661">
    <property type="entry name" value="HisK_dim/P_dom"/>
</dbReference>
<dbReference type="Pfam" id="PF00072">
    <property type="entry name" value="Response_reg"/>
    <property type="match status" value="1"/>
</dbReference>
<dbReference type="PROSITE" id="PS50110">
    <property type="entry name" value="RESPONSE_REGULATORY"/>
    <property type="match status" value="1"/>
</dbReference>
<dbReference type="PANTHER" id="PTHR43047:SF72">
    <property type="entry name" value="OSMOSENSING HISTIDINE PROTEIN KINASE SLN1"/>
    <property type="match status" value="1"/>
</dbReference>
<dbReference type="InterPro" id="IPR035965">
    <property type="entry name" value="PAS-like_dom_sf"/>
</dbReference>
<evidence type="ECO:0000256" key="8">
    <source>
        <dbReference type="ARBA" id="ARBA00022840"/>
    </source>
</evidence>
<evidence type="ECO:0000256" key="11">
    <source>
        <dbReference type="PROSITE-ProRule" id="PRU00169"/>
    </source>
</evidence>
<protein>
    <recommendedName>
        <fullName evidence="3">histidine kinase</fullName>
        <ecNumber evidence="3">2.7.13.3</ecNumber>
    </recommendedName>
</protein>
<evidence type="ECO:0000313" key="19">
    <source>
        <dbReference type="Proteomes" id="UP000005496"/>
    </source>
</evidence>
<reference evidence="18" key="1">
    <citation type="submission" date="2010-05" db="EMBL/GenBank/DDBJ databases">
        <title>The draft genome of Desulfonatronospira thiodismutans ASO3-1.</title>
        <authorList>
            <consortium name="US DOE Joint Genome Institute (JGI-PGF)"/>
            <person name="Lucas S."/>
            <person name="Copeland A."/>
            <person name="Lapidus A."/>
            <person name="Cheng J.-F."/>
            <person name="Bruce D."/>
            <person name="Goodwin L."/>
            <person name="Pitluck S."/>
            <person name="Chertkov O."/>
            <person name="Brettin T."/>
            <person name="Detter J.C."/>
            <person name="Han C."/>
            <person name="Land M.L."/>
            <person name="Hauser L."/>
            <person name="Kyrpides N."/>
            <person name="Mikhailova N."/>
            <person name="Muyzer G."/>
            <person name="Woyke T."/>
        </authorList>
    </citation>
    <scope>NUCLEOTIDE SEQUENCE [LARGE SCALE GENOMIC DNA]</scope>
    <source>
        <strain evidence="18">ASO3-1</strain>
    </source>
</reference>
<dbReference type="Proteomes" id="UP000005496">
    <property type="component" value="Unassembled WGS sequence"/>
</dbReference>
<feature type="modified residue" description="4-aspartylphosphate" evidence="11">
    <location>
        <position position="617"/>
    </location>
</feature>
<keyword evidence="5" id="KW-0808">Transferase</keyword>
<evidence type="ECO:0000256" key="6">
    <source>
        <dbReference type="ARBA" id="ARBA00022741"/>
    </source>
</evidence>
<proteinExistence type="predicted"/>
<organism evidence="18 19">
    <name type="scientific">Desulfonatronospira thiodismutans ASO3-1</name>
    <dbReference type="NCBI Taxonomy" id="555779"/>
    <lineage>
        <taxon>Bacteria</taxon>
        <taxon>Pseudomonadati</taxon>
        <taxon>Thermodesulfobacteriota</taxon>
        <taxon>Desulfovibrionia</taxon>
        <taxon>Desulfovibrionales</taxon>
        <taxon>Desulfonatronovibrionaceae</taxon>
        <taxon>Desulfonatronospira</taxon>
    </lineage>
</organism>
<comment type="subcellular location">
    <subcellularLocation>
        <location evidence="2">Membrane</location>
    </subcellularLocation>
</comment>
<evidence type="ECO:0000256" key="1">
    <source>
        <dbReference type="ARBA" id="ARBA00000085"/>
    </source>
</evidence>
<dbReference type="PRINTS" id="PR00344">
    <property type="entry name" value="BCTRLSENSOR"/>
</dbReference>
<keyword evidence="19" id="KW-1185">Reference proteome</keyword>
<dbReference type="CDD" id="cd00082">
    <property type="entry name" value="HisKA"/>
    <property type="match status" value="1"/>
</dbReference>
<feature type="domain" description="PAS" evidence="16">
    <location>
        <begin position="155"/>
        <end position="212"/>
    </location>
</feature>
<dbReference type="InterPro" id="IPR011006">
    <property type="entry name" value="CheY-like_superfamily"/>
</dbReference>
<dbReference type="InterPro" id="IPR003594">
    <property type="entry name" value="HATPase_dom"/>
</dbReference>
<evidence type="ECO:0000259" key="14">
    <source>
        <dbReference type="PROSITE" id="PS50109"/>
    </source>
</evidence>
<dbReference type="CDD" id="cd17546">
    <property type="entry name" value="REC_hyHK_CKI1_RcsC-like"/>
    <property type="match status" value="1"/>
</dbReference>
<gene>
    <name evidence="18" type="ORF">Dthio_PD0969</name>
</gene>
<dbReference type="Pfam" id="PF02518">
    <property type="entry name" value="HATPase_c"/>
    <property type="match status" value="1"/>
</dbReference>
<comment type="catalytic activity">
    <reaction evidence="1">
        <text>ATP + protein L-histidine = ADP + protein N-phospho-L-histidine.</text>
        <dbReference type="EC" id="2.7.13.3"/>
    </reaction>
</comment>
<dbReference type="InterPro" id="IPR001610">
    <property type="entry name" value="PAC"/>
</dbReference>
<dbReference type="InterPro" id="IPR013656">
    <property type="entry name" value="PAS_4"/>
</dbReference>
<dbReference type="PROSITE" id="PS50112">
    <property type="entry name" value="PAS"/>
    <property type="match status" value="1"/>
</dbReference>
<feature type="domain" description="PAC" evidence="17">
    <location>
        <begin position="232"/>
        <end position="284"/>
    </location>
</feature>
<dbReference type="SMART" id="SM00091">
    <property type="entry name" value="PAS"/>
    <property type="match status" value="2"/>
</dbReference>
<dbReference type="eggNOG" id="COG5002">
    <property type="taxonomic scope" value="Bacteria"/>
</dbReference>
<evidence type="ECO:0000256" key="3">
    <source>
        <dbReference type="ARBA" id="ARBA00012438"/>
    </source>
</evidence>
<dbReference type="InterPro" id="IPR000700">
    <property type="entry name" value="PAS-assoc_C"/>
</dbReference>